<gene>
    <name evidence="2" type="ORF">EDB81DRAFT_663985</name>
</gene>
<keyword evidence="3" id="KW-1185">Reference proteome</keyword>
<protein>
    <recommendedName>
        <fullName evidence="1">Fungal-type protein kinase domain-containing protein</fullName>
    </recommendedName>
</protein>
<evidence type="ECO:0000313" key="2">
    <source>
        <dbReference type="EMBL" id="KAH7124772.1"/>
    </source>
</evidence>
<accession>A0A9P9ILH2</accession>
<dbReference type="PANTHER" id="PTHR38248">
    <property type="entry name" value="FUNK1 6"/>
    <property type="match status" value="1"/>
</dbReference>
<dbReference type="Pfam" id="PF17667">
    <property type="entry name" value="Pkinase_fungal"/>
    <property type="match status" value="1"/>
</dbReference>
<dbReference type="Proteomes" id="UP000738349">
    <property type="component" value="Unassembled WGS sequence"/>
</dbReference>
<feature type="non-terminal residue" evidence="2">
    <location>
        <position position="1"/>
    </location>
</feature>
<organism evidence="2 3">
    <name type="scientific">Dactylonectria macrodidyma</name>
    <dbReference type="NCBI Taxonomy" id="307937"/>
    <lineage>
        <taxon>Eukaryota</taxon>
        <taxon>Fungi</taxon>
        <taxon>Dikarya</taxon>
        <taxon>Ascomycota</taxon>
        <taxon>Pezizomycotina</taxon>
        <taxon>Sordariomycetes</taxon>
        <taxon>Hypocreomycetidae</taxon>
        <taxon>Hypocreales</taxon>
        <taxon>Nectriaceae</taxon>
        <taxon>Dactylonectria</taxon>
    </lineage>
</organism>
<dbReference type="PANTHER" id="PTHR38248:SF2">
    <property type="entry name" value="FUNK1 11"/>
    <property type="match status" value="1"/>
</dbReference>
<evidence type="ECO:0000259" key="1">
    <source>
        <dbReference type="Pfam" id="PF17667"/>
    </source>
</evidence>
<dbReference type="InterPro" id="IPR040976">
    <property type="entry name" value="Pkinase_fungal"/>
</dbReference>
<sequence length="170" mass="19313">DPTIMTTNKKRFIELKRNGSTERIIIDEVMQRASCIAGRATTRWKAYLKGRPNVPLVVKDSWKYLERDEEGDLLREATAGGVINMARYYHHETVRIHVTDDDIRSNVTLYVKEFHHLVNSIEVALHRPSQLLGYPSLRIPAAKVDNPGILIPVDEDIVRLSISPDDSGIV</sequence>
<comment type="caution">
    <text evidence="2">The sequence shown here is derived from an EMBL/GenBank/DDBJ whole genome shotgun (WGS) entry which is preliminary data.</text>
</comment>
<dbReference type="EMBL" id="JAGMUV010000021">
    <property type="protein sequence ID" value="KAH7124772.1"/>
    <property type="molecule type" value="Genomic_DNA"/>
</dbReference>
<dbReference type="OrthoDB" id="5584477at2759"/>
<feature type="domain" description="Fungal-type protein kinase" evidence="1">
    <location>
        <begin position="1"/>
        <end position="108"/>
    </location>
</feature>
<proteinExistence type="predicted"/>
<dbReference type="AlphaFoldDB" id="A0A9P9ILH2"/>
<name>A0A9P9ILH2_9HYPO</name>
<evidence type="ECO:0000313" key="3">
    <source>
        <dbReference type="Proteomes" id="UP000738349"/>
    </source>
</evidence>
<reference evidence="2" key="1">
    <citation type="journal article" date="2021" name="Nat. Commun.">
        <title>Genetic determinants of endophytism in the Arabidopsis root mycobiome.</title>
        <authorList>
            <person name="Mesny F."/>
            <person name="Miyauchi S."/>
            <person name="Thiergart T."/>
            <person name="Pickel B."/>
            <person name="Atanasova L."/>
            <person name="Karlsson M."/>
            <person name="Huettel B."/>
            <person name="Barry K.W."/>
            <person name="Haridas S."/>
            <person name="Chen C."/>
            <person name="Bauer D."/>
            <person name="Andreopoulos W."/>
            <person name="Pangilinan J."/>
            <person name="LaButti K."/>
            <person name="Riley R."/>
            <person name="Lipzen A."/>
            <person name="Clum A."/>
            <person name="Drula E."/>
            <person name="Henrissat B."/>
            <person name="Kohler A."/>
            <person name="Grigoriev I.V."/>
            <person name="Martin F.M."/>
            <person name="Hacquard S."/>
        </authorList>
    </citation>
    <scope>NUCLEOTIDE SEQUENCE</scope>
    <source>
        <strain evidence="2">MPI-CAGE-AT-0147</strain>
    </source>
</reference>